<dbReference type="InterPro" id="IPR047057">
    <property type="entry name" value="MerR_fam"/>
</dbReference>
<evidence type="ECO:0000313" key="7">
    <source>
        <dbReference type="Proteomes" id="UP001168380"/>
    </source>
</evidence>
<reference evidence="6" key="1">
    <citation type="submission" date="2023-07" db="EMBL/GenBank/DDBJ databases">
        <title>Gilvimarinus algae sp. nov., isolated from the surface of Kelp.</title>
        <authorList>
            <person name="Sun Y.Y."/>
            <person name="Gong Y."/>
            <person name="Du Z.J."/>
        </authorList>
    </citation>
    <scope>NUCLEOTIDE SEQUENCE</scope>
    <source>
        <strain evidence="6">SDUM040014</strain>
    </source>
</reference>
<keyword evidence="2" id="KW-0238">DNA-binding</keyword>
<dbReference type="EMBL" id="JAULRT010000062">
    <property type="protein sequence ID" value="MDO3383946.1"/>
    <property type="molecule type" value="Genomic_DNA"/>
</dbReference>
<evidence type="ECO:0000256" key="4">
    <source>
        <dbReference type="SAM" id="Coils"/>
    </source>
</evidence>
<dbReference type="InterPro" id="IPR009061">
    <property type="entry name" value="DNA-bd_dom_put_sf"/>
</dbReference>
<evidence type="ECO:0000313" key="6">
    <source>
        <dbReference type="EMBL" id="MDO3383946.1"/>
    </source>
</evidence>
<dbReference type="Proteomes" id="UP001168380">
    <property type="component" value="Unassembled WGS sequence"/>
</dbReference>
<evidence type="ECO:0000256" key="1">
    <source>
        <dbReference type="ARBA" id="ARBA00023015"/>
    </source>
</evidence>
<feature type="domain" description="HTH merR-type" evidence="5">
    <location>
        <begin position="1"/>
        <end position="68"/>
    </location>
</feature>
<dbReference type="PANTHER" id="PTHR30204">
    <property type="entry name" value="REDOX-CYCLING DRUG-SENSING TRANSCRIPTIONAL ACTIVATOR SOXR"/>
    <property type="match status" value="1"/>
</dbReference>
<dbReference type="PRINTS" id="PR00040">
    <property type="entry name" value="HTHMERR"/>
</dbReference>
<evidence type="ECO:0000259" key="5">
    <source>
        <dbReference type="PROSITE" id="PS50937"/>
    </source>
</evidence>
<dbReference type="InterPro" id="IPR000551">
    <property type="entry name" value="MerR-type_HTH_dom"/>
</dbReference>
<dbReference type="Gene3D" id="1.10.1660.10">
    <property type="match status" value="1"/>
</dbReference>
<evidence type="ECO:0000256" key="2">
    <source>
        <dbReference type="ARBA" id="ARBA00023125"/>
    </source>
</evidence>
<keyword evidence="7" id="KW-1185">Reference proteome</keyword>
<keyword evidence="3" id="KW-0804">Transcription</keyword>
<gene>
    <name evidence="6" type="ORF">QWI16_17320</name>
</gene>
<dbReference type="RefSeq" id="WP_302715097.1">
    <property type="nucleotide sequence ID" value="NZ_JAULRT010000062.1"/>
</dbReference>
<keyword evidence="1" id="KW-0805">Transcription regulation</keyword>
<evidence type="ECO:0000256" key="3">
    <source>
        <dbReference type="ARBA" id="ARBA00023163"/>
    </source>
</evidence>
<dbReference type="PROSITE" id="PS50937">
    <property type="entry name" value="HTH_MERR_2"/>
    <property type="match status" value="1"/>
</dbReference>
<dbReference type="SUPFAM" id="SSF46955">
    <property type="entry name" value="Putative DNA-binding domain"/>
    <property type="match status" value="1"/>
</dbReference>
<comment type="caution">
    <text evidence="6">The sequence shown here is derived from an EMBL/GenBank/DDBJ whole genome shotgun (WGS) entry which is preliminary data.</text>
</comment>
<accession>A0ABT8TJ39</accession>
<feature type="coiled-coil region" evidence="4">
    <location>
        <begin position="80"/>
        <end position="107"/>
    </location>
</feature>
<dbReference type="Pfam" id="PF13411">
    <property type="entry name" value="MerR_1"/>
    <property type="match status" value="1"/>
</dbReference>
<dbReference type="PROSITE" id="PS00552">
    <property type="entry name" value="HTH_MERR_1"/>
    <property type="match status" value="1"/>
</dbReference>
<dbReference type="PANTHER" id="PTHR30204:SF94">
    <property type="entry name" value="HEAVY METAL-DEPENDENT TRANSCRIPTIONAL REGULATOR HI_0293-RELATED"/>
    <property type="match status" value="1"/>
</dbReference>
<organism evidence="6 7">
    <name type="scientific">Gilvimarinus algae</name>
    <dbReference type="NCBI Taxonomy" id="3058037"/>
    <lineage>
        <taxon>Bacteria</taxon>
        <taxon>Pseudomonadati</taxon>
        <taxon>Pseudomonadota</taxon>
        <taxon>Gammaproteobacteria</taxon>
        <taxon>Cellvibrionales</taxon>
        <taxon>Cellvibrionaceae</taxon>
        <taxon>Gilvimarinus</taxon>
    </lineage>
</organism>
<keyword evidence="4" id="KW-0175">Coiled coil</keyword>
<proteinExistence type="predicted"/>
<name>A0ABT8TJ39_9GAMM</name>
<dbReference type="SMART" id="SM00422">
    <property type="entry name" value="HTH_MERR"/>
    <property type="match status" value="1"/>
</dbReference>
<sequence>MKIGEAAEATGLSPKSIRYYESLGLVCSERQENGYRYYSPANIRQLTLVSRARKVGFSLEECRELLLLQSDTRRHSAAVKRAVEHKIEQLDEQLSHLKAMRQTLTELAVRCRGDEAPECAILQGLTREDSGMTFTLLEDHHE</sequence>
<protein>
    <submittedName>
        <fullName evidence="6">MerR family transcriptional regulator</fullName>
    </submittedName>
</protein>